<dbReference type="GO" id="GO:0030973">
    <property type="term" value="F:molybdate ion binding"/>
    <property type="evidence" value="ECO:0007669"/>
    <property type="project" value="TreeGrafter"/>
</dbReference>
<dbReference type="SUPFAM" id="SSF53850">
    <property type="entry name" value="Periplasmic binding protein-like II"/>
    <property type="match status" value="1"/>
</dbReference>
<dbReference type="CDD" id="cd13540">
    <property type="entry name" value="PBP2_ModA_WtpA"/>
    <property type="match status" value="1"/>
</dbReference>
<dbReference type="Pfam" id="PF13531">
    <property type="entry name" value="SBP_bac_11"/>
    <property type="match status" value="1"/>
</dbReference>
<dbReference type="NCBIfam" id="NF003196">
    <property type="entry name" value="PRK04168.1"/>
    <property type="match status" value="1"/>
</dbReference>
<accession>A0A7V0N1S2</accession>
<comment type="similarity">
    <text evidence="1">Belongs to the bacterial solute-binding protein 1 family. WtpA subfamily.</text>
</comment>
<evidence type="ECO:0000313" key="2">
    <source>
        <dbReference type="EMBL" id="HDN85297.1"/>
    </source>
</evidence>
<dbReference type="PANTHER" id="PTHR30632">
    <property type="entry name" value="MOLYBDATE-BINDING PERIPLASMIC PROTEIN"/>
    <property type="match status" value="1"/>
</dbReference>
<proteinExistence type="inferred from homology"/>
<name>A0A7V0N1S2_UNCAE</name>
<comment type="caution">
    <text evidence="2">The sequence shown here is derived from an EMBL/GenBank/DDBJ whole genome shotgun (WGS) entry which is preliminary data.</text>
</comment>
<evidence type="ECO:0000256" key="1">
    <source>
        <dbReference type="ARBA" id="ARBA00009438"/>
    </source>
</evidence>
<protein>
    <submittedName>
        <fullName evidence="2">Tungstate ABC transporter substrate-binding protein WtpA</fullName>
    </submittedName>
</protein>
<dbReference type="Gene3D" id="3.40.190.10">
    <property type="entry name" value="Periplasmic binding protein-like II"/>
    <property type="match status" value="2"/>
</dbReference>
<gene>
    <name evidence="2" type="primary">wtpA</name>
    <name evidence="2" type="ORF">ENG47_06060</name>
</gene>
<dbReference type="InterPro" id="IPR050682">
    <property type="entry name" value="ModA/WtpA"/>
</dbReference>
<organism evidence="2">
    <name type="scientific">Aerophobetes bacterium</name>
    <dbReference type="NCBI Taxonomy" id="2030807"/>
    <lineage>
        <taxon>Bacteria</taxon>
        <taxon>Candidatus Aerophobota</taxon>
    </lineage>
</organism>
<dbReference type="EMBL" id="DRBC01000365">
    <property type="protein sequence ID" value="HDN85297.1"/>
    <property type="molecule type" value="Genomic_DNA"/>
</dbReference>
<dbReference type="AlphaFoldDB" id="A0A7V0N1S2"/>
<feature type="non-terminal residue" evidence="2">
    <location>
        <position position="1"/>
    </location>
</feature>
<reference evidence="2" key="1">
    <citation type="journal article" date="2020" name="mSystems">
        <title>Genome- and Community-Level Interaction Insights into Carbon Utilization and Element Cycling Functions of Hydrothermarchaeota in Hydrothermal Sediment.</title>
        <authorList>
            <person name="Zhou Z."/>
            <person name="Liu Y."/>
            <person name="Xu W."/>
            <person name="Pan J."/>
            <person name="Luo Z.H."/>
            <person name="Li M."/>
        </authorList>
    </citation>
    <scope>NUCLEOTIDE SEQUENCE [LARGE SCALE GENOMIC DNA]</scope>
    <source>
        <strain evidence="2">HyVt-219</strain>
    </source>
</reference>
<dbReference type="Proteomes" id="UP000885660">
    <property type="component" value="Unassembled WGS sequence"/>
</dbReference>
<dbReference type="GO" id="GO:0015689">
    <property type="term" value="P:molybdate ion transport"/>
    <property type="evidence" value="ECO:0007669"/>
    <property type="project" value="TreeGrafter"/>
</dbReference>
<dbReference type="PANTHER" id="PTHR30632:SF16">
    <property type="entry name" value="MOLYBDATE_TUNGSTATE-BINDING PROTEIN WTPA"/>
    <property type="match status" value="1"/>
</dbReference>
<sequence length="301" mass="34220">GKLIIFHAGSLAVPFEKIEEKFEGKYPNVDILREMAGSITCARKVTDLEKPCDIVASADYRVINRFLIPSYASWNIQFATNQIVLCYTDKSRYSDVINEKNWYEILSTRNVVWGHSDPDTDPCGYRSLILLQLAERYYKKPGLYQRCITNCPMENVRPKSVELISLLQTGNMDYAFEYLSVALQHKLEFIRLPDEINLGSFQYEDFYRQAKVKIAGKKPGEFREVQGSPIIYGITLLKNASNRKAAIAFLKYFLSPDGGLKILAETGQLPIVPSVVSTEKMRQELPGGLQGLVKSLRQKEK</sequence>